<proteinExistence type="predicted"/>
<evidence type="ECO:0000313" key="2">
    <source>
        <dbReference type="Proteomes" id="UP000026961"/>
    </source>
</evidence>
<sequence length="59" mass="6709">MNPPQRRSGYSCAAWACVERAEVTTFPVDITPPAQLSRRPLPMPILHAISPLRRMQQQH</sequence>
<dbReference type="HOGENOM" id="CLU_2964638_0_0_1"/>
<protein>
    <submittedName>
        <fullName evidence="1">Uncharacterized protein</fullName>
    </submittedName>
</protein>
<dbReference type="AlphaFoldDB" id="A0A0D9ZII0"/>
<keyword evidence="2" id="KW-1185">Reference proteome</keyword>
<evidence type="ECO:0000313" key="1">
    <source>
        <dbReference type="EnsemblPlants" id="OGLUM04G06320.1"/>
    </source>
</evidence>
<name>A0A0D9ZII0_9ORYZ</name>
<reference evidence="1" key="2">
    <citation type="submission" date="2018-05" db="EMBL/GenBank/DDBJ databases">
        <title>OgluRS3 (Oryza glumaepatula Reference Sequence Version 3).</title>
        <authorList>
            <person name="Zhang J."/>
            <person name="Kudrna D."/>
            <person name="Lee S."/>
            <person name="Talag J."/>
            <person name="Welchert J."/>
            <person name="Wing R.A."/>
        </authorList>
    </citation>
    <scope>NUCLEOTIDE SEQUENCE [LARGE SCALE GENOMIC DNA]</scope>
</reference>
<dbReference type="EnsemblPlants" id="OGLUM04G06320.1">
    <property type="protein sequence ID" value="OGLUM04G06320.1"/>
    <property type="gene ID" value="OGLUM04G06320"/>
</dbReference>
<dbReference type="Proteomes" id="UP000026961">
    <property type="component" value="Chromosome 4"/>
</dbReference>
<reference evidence="1" key="1">
    <citation type="submission" date="2015-04" db="UniProtKB">
        <authorList>
            <consortium name="EnsemblPlants"/>
        </authorList>
    </citation>
    <scope>IDENTIFICATION</scope>
</reference>
<accession>A0A0D9ZII0</accession>
<dbReference type="Gramene" id="OGLUM04G06320.1">
    <property type="protein sequence ID" value="OGLUM04G06320.1"/>
    <property type="gene ID" value="OGLUM04G06320"/>
</dbReference>
<organism evidence="1">
    <name type="scientific">Oryza glumipatula</name>
    <dbReference type="NCBI Taxonomy" id="40148"/>
    <lineage>
        <taxon>Eukaryota</taxon>
        <taxon>Viridiplantae</taxon>
        <taxon>Streptophyta</taxon>
        <taxon>Embryophyta</taxon>
        <taxon>Tracheophyta</taxon>
        <taxon>Spermatophyta</taxon>
        <taxon>Magnoliopsida</taxon>
        <taxon>Liliopsida</taxon>
        <taxon>Poales</taxon>
        <taxon>Poaceae</taxon>
        <taxon>BOP clade</taxon>
        <taxon>Oryzoideae</taxon>
        <taxon>Oryzeae</taxon>
        <taxon>Oryzinae</taxon>
        <taxon>Oryza</taxon>
    </lineage>
</organism>